<feature type="binding site" evidence="7">
    <location>
        <position position="84"/>
    </location>
    <ligand>
        <name>Zn(2+)</name>
        <dbReference type="ChEBI" id="CHEBI:29105"/>
    </ligand>
</feature>
<comment type="similarity">
    <text evidence="1">Belongs to the Fur family.</text>
</comment>
<evidence type="ECO:0000256" key="7">
    <source>
        <dbReference type="PIRSR" id="PIRSR602481-1"/>
    </source>
</evidence>
<dbReference type="EMBL" id="MRCE01000002">
    <property type="protein sequence ID" value="OKH40457.1"/>
    <property type="molecule type" value="Genomic_DNA"/>
</dbReference>
<dbReference type="GO" id="GO:0000976">
    <property type="term" value="F:transcription cis-regulatory region binding"/>
    <property type="evidence" value="ECO:0007669"/>
    <property type="project" value="TreeGrafter"/>
</dbReference>
<keyword evidence="7" id="KW-0479">Metal-binding</keyword>
<evidence type="ECO:0000256" key="6">
    <source>
        <dbReference type="ARBA" id="ARBA00023163"/>
    </source>
</evidence>
<feature type="binding site" evidence="7">
    <location>
        <position position="121"/>
    </location>
    <ligand>
        <name>Zn(2+)</name>
        <dbReference type="ChEBI" id="CHEBI:29105"/>
    </ligand>
</feature>
<dbReference type="STRING" id="454136.NIES2119_02220"/>
<evidence type="ECO:0000256" key="3">
    <source>
        <dbReference type="ARBA" id="ARBA00022833"/>
    </source>
</evidence>
<keyword evidence="3 7" id="KW-0862">Zinc</keyword>
<feature type="binding site" evidence="8">
    <location>
        <position position="113"/>
    </location>
    <ligand>
        <name>Fe cation</name>
        <dbReference type="ChEBI" id="CHEBI:24875"/>
    </ligand>
</feature>
<reference evidence="9 10" key="1">
    <citation type="submission" date="2016-11" db="EMBL/GenBank/DDBJ databases">
        <title>Draft Genome Sequences of Nine Cyanobacterial Strains from Diverse Habitats.</title>
        <authorList>
            <person name="Zhu T."/>
            <person name="Hou S."/>
            <person name="Lu X."/>
            <person name="Hess W.R."/>
        </authorList>
    </citation>
    <scope>NUCLEOTIDE SEQUENCE [LARGE SCALE GENOMIC DNA]</scope>
    <source>
        <strain evidence="9 10">IAM M-71</strain>
    </source>
</reference>
<dbReference type="RefSeq" id="WP_073591837.1">
    <property type="nucleotide sequence ID" value="NZ_MRCE01000002.1"/>
</dbReference>
<dbReference type="InterPro" id="IPR002481">
    <property type="entry name" value="FUR"/>
</dbReference>
<dbReference type="PANTHER" id="PTHR33202:SF19">
    <property type="entry name" value="FERRIC UPTAKE REGULATION PROTEIN"/>
    <property type="match status" value="1"/>
</dbReference>
<evidence type="ECO:0000256" key="4">
    <source>
        <dbReference type="ARBA" id="ARBA00023015"/>
    </source>
</evidence>
<dbReference type="CDD" id="cd07153">
    <property type="entry name" value="Fur_like"/>
    <property type="match status" value="1"/>
</dbReference>
<comment type="cofactor">
    <cofactor evidence="7">
        <name>Zn(2+)</name>
        <dbReference type="ChEBI" id="CHEBI:29105"/>
    </cofactor>
    <text evidence="7">Binds 1 zinc ion per subunit.</text>
</comment>
<organism evidence="9 10">
    <name type="scientific">[Phormidium ambiguum] IAM M-71</name>
    <dbReference type="NCBI Taxonomy" id="454136"/>
    <lineage>
        <taxon>Bacteria</taxon>
        <taxon>Bacillati</taxon>
        <taxon>Cyanobacteriota</taxon>
        <taxon>Cyanophyceae</taxon>
        <taxon>Oscillatoriophycideae</taxon>
        <taxon>Aerosakkonematales</taxon>
        <taxon>Aerosakkonemataceae</taxon>
        <taxon>Floridanema</taxon>
    </lineage>
</organism>
<evidence type="ECO:0000313" key="9">
    <source>
        <dbReference type="EMBL" id="OKH40457.1"/>
    </source>
</evidence>
<dbReference type="OrthoDB" id="8659436at2"/>
<dbReference type="GO" id="GO:1900376">
    <property type="term" value="P:regulation of secondary metabolite biosynthetic process"/>
    <property type="evidence" value="ECO:0007669"/>
    <property type="project" value="TreeGrafter"/>
</dbReference>
<dbReference type="SUPFAM" id="SSF46785">
    <property type="entry name" value="Winged helix' DNA-binding domain"/>
    <property type="match status" value="1"/>
</dbReference>
<dbReference type="GO" id="GO:0003700">
    <property type="term" value="F:DNA-binding transcription factor activity"/>
    <property type="evidence" value="ECO:0007669"/>
    <property type="project" value="InterPro"/>
</dbReference>
<sequence length="142" mass="16243">MKTQHTRSQKRILNFLQTINRGISAQDIYVELRSQNQGMSLATVYRALEALKREGSLQVRMLPNGESLYSCVQQDKHHLTCLECGKSISLDKCPVQELETQLHNSYKFKIFYHTLEFFGVCNQCQAAKVSADSEEQLDLDLA</sequence>
<evidence type="ECO:0000256" key="5">
    <source>
        <dbReference type="ARBA" id="ARBA00023125"/>
    </source>
</evidence>
<dbReference type="Pfam" id="PF01475">
    <property type="entry name" value="FUR"/>
    <property type="match status" value="1"/>
</dbReference>
<gene>
    <name evidence="9" type="ORF">NIES2119_02220</name>
</gene>
<dbReference type="InterPro" id="IPR036388">
    <property type="entry name" value="WH-like_DNA-bd_sf"/>
</dbReference>
<evidence type="ECO:0000313" key="10">
    <source>
        <dbReference type="Proteomes" id="UP000185860"/>
    </source>
</evidence>
<keyword evidence="6" id="KW-0804">Transcription</keyword>
<feature type="binding site" evidence="7">
    <location>
        <position position="124"/>
    </location>
    <ligand>
        <name>Zn(2+)</name>
        <dbReference type="ChEBI" id="CHEBI:29105"/>
    </ligand>
</feature>
<name>A0A1U7ISG6_9CYAN</name>
<dbReference type="AlphaFoldDB" id="A0A1U7ISG6"/>
<comment type="cofactor">
    <cofactor evidence="8">
        <name>Mn(2+)</name>
        <dbReference type="ChEBI" id="CHEBI:29035"/>
    </cofactor>
    <cofactor evidence="8">
        <name>Fe(2+)</name>
        <dbReference type="ChEBI" id="CHEBI:29033"/>
    </cofactor>
    <text evidence="8">Binds 1 Mn(2+) or Fe(2+) ion per subunit.</text>
</comment>
<keyword evidence="4" id="KW-0805">Transcription regulation</keyword>
<dbReference type="Gene3D" id="3.30.1490.190">
    <property type="match status" value="1"/>
</dbReference>
<keyword evidence="5" id="KW-0238">DNA-binding</keyword>
<dbReference type="InterPro" id="IPR043135">
    <property type="entry name" value="Fur_C"/>
</dbReference>
<dbReference type="InterPro" id="IPR036390">
    <property type="entry name" value="WH_DNA-bd_sf"/>
</dbReference>
<feature type="binding site" evidence="7">
    <location>
        <position position="81"/>
    </location>
    <ligand>
        <name>Zn(2+)</name>
        <dbReference type="ChEBI" id="CHEBI:29105"/>
    </ligand>
</feature>
<dbReference type="GO" id="GO:0045892">
    <property type="term" value="P:negative regulation of DNA-templated transcription"/>
    <property type="evidence" value="ECO:0007669"/>
    <property type="project" value="TreeGrafter"/>
</dbReference>
<dbReference type="Gene3D" id="1.10.10.10">
    <property type="entry name" value="Winged helix-like DNA-binding domain superfamily/Winged helix DNA-binding domain"/>
    <property type="match status" value="1"/>
</dbReference>
<dbReference type="Proteomes" id="UP000185860">
    <property type="component" value="Unassembled WGS sequence"/>
</dbReference>
<accession>A0A1U7ISG6</accession>
<comment type="caution">
    <text evidence="9">The sequence shown here is derived from an EMBL/GenBank/DDBJ whole genome shotgun (WGS) entry which is preliminary data.</text>
</comment>
<evidence type="ECO:0000256" key="1">
    <source>
        <dbReference type="ARBA" id="ARBA00007957"/>
    </source>
</evidence>
<evidence type="ECO:0000256" key="2">
    <source>
        <dbReference type="ARBA" id="ARBA00022491"/>
    </source>
</evidence>
<keyword evidence="8" id="KW-0408">Iron</keyword>
<evidence type="ECO:0000256" key="8">
    <source>
        <dbReference type="PIRSR" id="PIRSR602481-2"/>
    </source>
</evidence>
<dbReference type="PANTHER" id="PTHR33202">
    <property type="entry name" value="ZINC UPTAKE REGULATION PROTEIN"/>
    <property type="match status" value="1"/>
</dbReference>
<protein>
    <submittedName>
        <fullName evidence="9">Transcriptional repressor</fullName>
    </submittedName>
</protein>
<keyword evidence="2" id="KW-0678">Repressor</keyword>
<dbReference type="GO" id="GO:0008270">
    <property type="term" value="F:zinc ion binding"/>
    <property type="evidence" value="ECO:0007669"/>
    <property type="project" value="TreeGrafter"/>
</dbReference>
<proteinExistence type="inferred from homology"/>